<proteinExistence type="predicted"/>
<keyword evidence="9" id="KW-1185">Reference proteome</keyword>
<dbReference type="InterPro" id="IPR050205">
    <property type="entry name" value="CDPK_Ser/Thr_kinases"/>
</dbReference>
<gene>
    <name evidence="8" type="ORF">M406DRAFT_75480</name>
</gene>
<evidence type="ECO:0000259" key="7">
    <source>
        <dbReference type="PROSITE" id="PS50011"/>
    </source>
</evidence>
<dbReference type="InterPro" id="IPR008271">
    <property type="entry name" value="Ser/Thr_kinase_AS"/>
</dbReference>
<dbReference type="RefSeq" id="XP_040779224.1">
    <property type="nucleotide sequence ID" value="XM_040925858.1"/>
</dbReference>
<reference evidence="8" key="1">
    <citation type="journal article" date="2020" name="Phytopathology">
        <title>Genome sequence of the chestnut blight fungus Cryphonectria parasitica EP155: A fundamental resource for an archetypical invasive plant pathogen.</title>
        <authorList>
            <person name="Crouch J.A."/>
            <person name="Dawe A."/>
            <person name="Aerts A."/>
            <person name="Barry K."/>
            <person name="Churchill A.C.L."/>
            <person name="Grimwood J."/>
            <person name="Hillman B."/>
            <person name="Milgroom M.G."/>
            <person name="Pangilinan J."/>
            <person name="Smith M."/>
            <person name="Salamov A."/>
            <person name="Schmutz J."/>
            <person name="Yadav J."/>
            <person name="Grigoriev I.V."/>
            <person name="Nuss D."/>
        </authorList>
    </citation>
    <scope>NUCLEOTIDE SEQUENCE</scope>
    <source>
        <strain evidence="8">EP155</strain>
    </source>
</reference>
<comment type="caution">
    <text evidence="8">The sequence shown here is derived from an EMBL/GenBank/DDBJ whole genome shotgun (WGS) entry which is preliminary data.</text>
</comment>
<evidence type="ECO:0000256" key="4">
    <source>
        <dbReference type="ARBA" id="ARBA00022777"/>
    </source>
</evidence>
<evidence type="ECO:0000313" key="8">
    <source>
        <dbReference type="EMBL" id="KAF3768263.1"/>
    </source>
</evidence>
<keyword evidence="2" id="KW-0808">Transferase</keyword>
<dbReference type="PROSITE" id="PS50011">
    <property type="entry name" value="PROTEIN_KINASE_DOM"/>
    <property type="match status" value="1"/>
</dbReference>
<dbReference type="OrthoDB" id="1668230at2759"/>
<evidence type="ECO:0000256" key="1">
    <source>
        <dbReference type="ARBA" id="ARBA00022527"/>
    </source>
</evidence>
<dbReference type="Proteomes" id="UP000803844">
    <property type="component" value="Unassembled WGS sequence"/>
</dbReference>
<evidence type="ECO:0000313" key="9">
    <source>
        <dbReference type="Proteomes" id="UP000803844"/>
    </source>
</evidence>
<accession>A0A9P4Y832</accession>
<feature type="region of interest" description="Disordered" evidence="6">
    <location>
        <begin position="643"/>
        <end position="674"/>
    </location>
</feature>
<dbReference type="CDD" id="cd00180">
    <property type="entry name" value="PKc"/>
    <property type="match status" value="1"/>
</dbReference>
<sequence length="674" mass="74524">MSGTTPSPTPLTAELREQLRAAHGGNPALCSAVTCLVLESPTGLPSSEQSLIDLRSSVLPADRSTSSTAENAAVRNASLISTAPWDNVISTDSSPTQNPEPESEPQQFYTAHTNIIHDSDHLLHESDQSLLAVVAAHVQAASVNPQIDMLPRLRVLFEQLDVGDQQLAVDTRHASFSTETAAKQYKVLGATHTRTETECALVIGDLRIAILFVPWKDQALLINNSSGLLRLTGRPDKLKGLDIRPKRYETLDPGSWVLQSNSTCLWLQLRPCRYDLLLEEHTKKRTARAVSSSSKAARLSVDHQRSSTRASIADLHSDPEDAAKSLIWKAVAHEIDDLANLGIPLGRALHILDHTTAAVEYSIRRLDGWLVTRSHGLIFKAVWCRTAQQSRVVIVKMHKPAAGDENSVRNAVDRWKREVKMHRGLQHPCIASLVAFDARLLVLLVELKNAHDLGSLQWCYPRNSSRASHFKGTIDDAYTICADMASALSYLQDKDIIHDDIKALNILYHRQNGATLIDFGLSHFVSEGITQTGGSPWYKEPATQLTNQNETILGDIFSLGVVMLYLMGEISLPDQQPGWSIRDAILYKPEAVASQRAWFEMLEIKRQAFEMPPPGRASTKEAKLRDLVSKMLLPRSERISARDLARKLGSEQGRSASGESNYGPQRRLEYGLAD</sequence>
<dbReference type="PANTHER" id="PTHR24349">
    <property type="entry name" value="SERINE/THREONINE-PROTEIN KINASE"/>
    <property type="match status" value="1"/>
</dbReference>
<feature type="domain" description="Protein kinase" evidence="7">
    <location>
        <begin position="364"/>
        <end position="632"/>
    </location>
</feature>
<keyword evidence="5" id="KW-0067">ATP-binding</keyword>
<dbReference type="SMART" id="SM00220">
    <property type="entry name" value="S_TKc"/>
    <property type="match status" value="1"/>
</dbReference>
<dbReference type="SUPFAM" id="SSF56112">
    <property type="entry name" value="Protein kinase-like (PK-like)"/>
    <property type="match status" value="1"/>
</dbReference>
<organism evidence="8 9">
    <name type="scientific">Cryphonectria parasitica (strain ATCC 38755 / EP155)</name>
    <dbReference type="NCBI Taxonomy" id="660469"/>
    <lineage>
        <taxon>Eukaryota</taxon>
        <taxon>Fungi</taxon>
        <taxon>Dikarya</taxon>
        <taxon>Ascomycota</taxon>
        <taxon>Pezizomycotina</taxon>
        <taxon>Sordariomycetes</taxon>
        <taxon>Sordariomycetidae</taxon>
        <taxon>Diaporthales</taxon>
        <taxon>Cryphonectriaceae</taxon>
        <taxon>Cryphonectria-Endothia species complex</taxon>
        <taxon>Cryphonectria</taxon>
    </lineage>
</organism>
<feature type="compositionally biased region" description="Polar residues" evidence="6">
    <location>
        <begin position="88"/>
        <end position="106"/>
    </location>
</feature>
<keyword evidence="3" id="KW-0547">Nucleotide-binding</keyword>
<protein>
    <recommendedName>
        <fullName evidence="7">Protein kinase domain-containing protein</fullName>
    </recommendedName>
</protein>
<keyword evidence="1" id="KW-0723">Serine/threonine-protein kinase</keyword>
<dbReference type="GO" id="GO:0004674">
    <property type="term" value="F:protein serine/threonine kinase activity"/>
    <property type="evidence" value="ECO:0007669"/>
    <property type="project" value="UniProtKB-KW"/>
</dbReference>
<dbReference type="AlphaFoldDB" id="A0A9P4Y832"/>
<dbReference type="Pfam" id="PF00069">
    <property type="entry name" value="Pkinase"/>
    <property type="match status" value="1"/>
</dbReference>
<feature type="compositionally biased region" description="Polar residues" evidence="6">
    <location>
        <begin position="652"/>
        <end position="663"/>
    </location>
</feature>
<dbReference type="InterPro" id="IPR011009">
    <property type="entry name" value="Kinase-like_dom_sf"/>
</dbReference>
<evidence type="ECO:0000256" key="3">
    <source>
        <dbReference type="ARBA" id="ARBA00022741"/>
    </source>
</evidence>
<dbReference type="GO" id="GO:0005524">
    <property type="term" value="F:ATP binding"/>
    <property type="evidence" value="ECO:0007669"/>
    <property type="project" value="UniProtKB-KW"/>
</dbReference>
<keyword evidence="4" id="KW-0418">Kinase</keyword>
<evidence type="ECO:0000256" key="2">
    <source>
        <dbReference type="ARBA" id="ARBA00022679"/>
    </source>
</evidence>
<evidence type="ECO:0000256" key="5">
    <source>
        <dbReference type="ARBA" id="ARBA00022840"/>
    </source>
</evidence>
<dbReference type="GeneID" id="63842987"/>
<feature type="region of interest" description="Disordered" evidence="6">
    <location>
        <begin position="85"/>
        <end position="106"/>
    </location>
</feature>
<dbReference type="PROSITE" id="PS00108">
    <property type="entry name" value="PROTEIN_KINASE_ST"/>
    <property type="match status" value="1"/>
</dbReference>
<evidence type="ECO:0000256" key="6">
    <source>
        <dbReference type="SAM" id="MobiDB-lite"/>
    </source>
</evidence>
<dbReference type="EMBL" id="MU032345">
    <property type="protein sequence ID" value="KAF3768263.1"/>
    <property type="molecule type" value="Genomic_DNA"/>
</dbReference>
<dbReference type="Gene3D" id="1.10.510.10">
    <property type="entry name" value="Transferase(Phosphotransferase) domain 1"/>
    <property type="match status" value="1"/>
</dbReference>
<dbReference type="InterPro" id="IPR000719">
    <property type="entry name" value="Prot_kinase_dom"/>
</dbReference>
<name>A0A9P4Y832_CRYP1</name>